<organism evidence="3 4">
    <name type="scientific">[Clostridium] polysaccharolyticum</name>
    <dbReference type="NCBI Taxonomy" id="29364"/>
    <lineage>
        <taxon>Bacteria</taxon>
        <taxon>Bacillati</taxon>
        <taxon>Bacillota</taxon>
        <taxon>Clostridia</taxon>
        <taxon>Lachnospirales</taxon>
        <taxon>Lachnospiraceae</taxon>
    </lineage>
</organism>
<feature type="domain" description="Glycosyltransferase Maf N-terminal" evidence="2">
    <location>
        <begin position="29"/>
        <end position="133"/>
    </location>
</feature>
<evidence type="ECO:0000259" key="2">
    <source>
        <dbReference type="Pfam" id="PF20157"/>
    </source>
</evidence>
<accession>A0A1I0CUR7</accession>
<dbReference type="Proteomes" id="UP000199800">
    <property type="component" value="Unassembled WGS sequence"/>
</dbReference>
<evidence type="ECO:0000313" key="4">
    <source>
        <dbReference type="Proteomes" id="UP000199800"/>
    </source>
</evidence>
<dbReference type="PANTHER" id="PTHR41786">
    <property type="entry name" value="MOTILITY ACCESSORY FACTOR MAF"/>
    <property type="match status" value="1"/>
</dbReference>
<dbReference type="PANTHER" id="PTHR41786:SF1">
    <property type="entry name" value="6-HYDROXYMETHYLPTERIN DIPHOSPHOKINASE MPTE-LIKE DOMAIN-CONTAINING PROTEIN"/>
    <property type="match status" value="1"/>
</dbReference>
<dbReference type="InterPro" id="IPR002826">
    <property type="entry name" value="MptE-like"/>
</dbReference>
<dbReference type="Pfam" id="PF01973">
    <property type="entry name" value="MptE-like"/>
    <property type="match status" value="1"/>
</dbReference>
<evidence type="ECO:0000259" key="1">
    <source>
        <dbReference type="Pfam" id="PF01973"/>
    </source>
</evidence>
<dbReference type="OrthoDB" id="5291305at2"/>
<dbReference type="STRING" id="29364.SAMN04487772_11177"/>
<dbReference type="Pfam" id="PF20157">
    <property type="entry name" value="Maf_flag10_N"/>
    <property type="match status" value="1"/>
</dbReference>
<feature type="domain" description="6-hydroxymethylpterin diphosphokinase MptE-like" evidence="1">
    <location>
        <begin position="211"/>
        <end position="379"/>
    </location>
</feature>
<dbReference type="RefSeq" id="WP_092477892.1">
    <property type="nucleotide sequence ID" value="NZ_FOHN01000011.1"/>
</dbReference>
<gene>
    <name evidence="3" type="ORF">SAMN04487772_11177</name>
</gene>
<dbReference type="AlphaFoldDB" id="A0A1I0CUR7"/>
<name>A0A1I0CUR7_9FIRM</name>
<evidence type="ECO:0000313" key="3">
    <source>
        <dbReference type="EMBL" id="SET23353.1"/>
    </source>
</evidence>
<dbReference type="InterPro" id="IPR045376">
    <property type="entry name" value="Maf_N"/>
</dbReference>
<proteinExistence type="predicted"/>
<keyword evidence="4" id="KW-1185">Reference proteome</keyword>
<reference evidence="3 4" key="1">
    <citation type="submission" date="2016-10" db="EMBL/GenBank/DDBJ databases">
        <authorList>
            <person name="de Groot N.N."/>
        </authorList>
    </citation>
    <scope>NUCLEOTIDE SEQUENCE [LARGE SCALE GENOMIC DNA]</scope>
    <source>
        <strain evidence="3 4">DSM 1801</strain>
    </source>
</reference>
<sequence length="612" mass="70253">MYSKNLNIIEKYKPSLFQKLAELDIDKLEKKTEKIENMPARDGNLITVVTKDGKAIRLNSAFRPLEEAHKWVQQYKFNNMNNHVTMYGMGNGYFVRELLSNMQEQDYLLVYEPCTELFLNALHNFDLEDIFKDSRFIIGVEKINEFDFHKPLKAIYGMENLSNVKFVVHSGYDKLFQREFNEYFKKEIIQSAESARVEYNTLLKLAISTLKNQFINIPMLRDSISITQLKEIWNSEVPAIVVAAGPSLADSLEKLKWIKGKAVIVAVDRSLQYLLDHGIKPDFVTTLDPEKSLQQFSTEESVDIPMFCLTASQPLIMERQVGRKIICWSGYYLYKDYLEMLGDFPDVHLSGSVATFTVQILEYLGIKKICLVGQDLSFHGEVTHVGDVVSNPCGTAGKLVNGIGGTKVFSRYDWIEFIKWFEDFIEVHPEITIIDTKKEGALIKGSVLMDLEQAIGDTDHQVETLMEQFKEIPPAFTREYFQTIQDRLVSDKDRLVKMKKKAKEGVGYCADLIRLVKQGKVQSKSVDSKVGKVKEITNYLKALEFYKMLDDLVIATMEQSYVKVFSTKEDEKENLLNIFDSSRSFFEAVVEVVNLIEPVMAETIHKLEEQNS</sequence>
<protein>
    <submittedName>
        <fullName evidence="3">Uncharacterized conserved protein</fullName>
    </submittedName>
</protein>
<dbReference type="EMBL" id="FOHN01000011">
    <property type="protein sequence ID" value="SET23353.1"/>
    <property type="molecule type" value="Genomic_DNA"/>
</dbReference>